<proteinExistence type="predicted"/>
<evidence type="ECO:0000313" key="2">
    <source>
        <dbReference type="EMBL" id="KAA6433452.1"/>
    </source>
</evidence>
<name>A0A5M8QGC5_9BACT</name>
<comment type="caution">
    <text evidence="2">The sequence shown here is derived from an EMBL/GenBank/DDBJ whole genome shotgun (WGS) entry which is preliminary data.</text>
</comment>
<keyword evidence="5" id="KW-1185">Reference proteome</keyword>
<dbReference type="RefSeq" id="WP_149099111.1">
    <property type="nucleotide sequence ID" value="NZ_BMMG01000004.1"/>
</dbReference>
<dbReference type="EMBL" id="VKKZ01000021">
    <property type="protein sequence ID" value="KAA6433452.1"/>
    <property type="molecule type" value="Genomic_DNA"/>
</dbReference>
<organism evidence="2 4">
    <name type="scientific">Rufibacter glacialis</name>
    <dbReference type="NCBI Taxonomy" id="1259555"/>
    <lineage>
        <taxon>Bacteria</taxon>
        <taxon>Pseudomonadati</taxon>
        <taxon>Bacteroidota</taxon>
        <taxon>Cytophagia</taxon>
        <taxon>Cytophagales</taxon>
        <taxon>Hymenobacteraceae</taxon>
        <taxon>Rufibacter</taxon>
    </lineage>
</organism>
<reference evidence="2 4" key="1">
    <citation type="submission" date="2019-07" db="EMBL/GenBank/DDBJ databases">
        <authorList>
            <person name="Qu J.-H."/>
        </authorList>
    </citation>
    <scope>NUCLEOTIDE SEQUENCE [LARGE SCALE GENOMIC DNA]</scope>
    <source>
        <strain evidence="2 4">MDT1-10-3</strain>
    </source>
</reference>
<dbReference type="AlphaFoldDB" id="A0A5M8QGC5"/>
<keyword evidence="1" id="KW-0732">Signal</keyword>
<sequence>MIKRATSSLLLLVFSLLPLLPSQAQNHLQAQTQKENIQDLINQLVTALTDQGAVGIYNTVYRVGYIEVDQCLLTYQVTENLRRTHVVSSKIYKVNLAGLTVDVQAERSLSLSNDLYPATVTVMRQAAPYQIQKLSLSDFQVGVTDPGYQELNHTFESTSAFFPLNKNTSQIRDLLLRLSSACQQ</sequence>
<accession>A0A5M8QGC5</accession>
<dbReference type="EMBL" id="JBGOGF010000003">
    <property type="protein sequence ID" value="MFA1771092.1"/>
    <property type="molecule type" value="Genomic_DNA"/>
</dbReference>
<evidence type="ECO:0000256" key="1">
    <source>
        <dbReference type="SAM" id="SignalP"/>
    </source>
</evidence>
<reference evidence="2 4" key="2">
    <citation type="submission" date="2019-09" db="EMBL/GenBank/DDBJ databases">
        <title>A bacterium isolated from glacier soil.</title>
        <authorList>
            <person name="Liu Q."/>
        </authorList>
    </citation>
    <scope>NUCLEOTIDE SEQUENCE [LARGE SCALE GENOMIC DNA]</scope>
    <source>
        <strain evidence="2 4">MDT1-10-3</strain>
    </source>
</reference>
<dbReference type="Proteomes" id="UP000323866">
    <property type="component" value="Unassembled WGS sequence"/>
</dbReference>
<evidence type="ECO:0000313" key="3">
    <source>
        <dbReference type="EMBL" id="MFA1771092.1"/>
    </source>
</evidence>
<gene>
    <name evidence="3" type="ORF">ACD591_07295</name>
    <name evidence="2" type="ORF">FOE74_13350</name>
</gene>
<evidence type="ECO:0000313" key="5">
    <source>
        <dbReference type="Proteomes" id="UP001570846"/>
    </source>
</evidence>
<protein>
    <recommendedName>
        <fullName evidence="6">DUF4468 domain-containing protein</fullName>
    </recommendedName>
</protein>
<feature type="chain" id="PRO_5024294268" description="DUF4468 domain-containing protein" evidence="1">
    <location>
        <begin position="25"/>
        <end position="184"/>
    </location>
</feature>
<feature type="signal peptide" evidence="1">
    <location>
        <begin position="1"/>
        <end position="24"/>
    </location>
</feature>
<evidence type="ECO:0008006" key="6">
    <source>
        <dbReference type="Google" id="ProtNLM"/>
    </source>
</evidence>
<reference evidence="3 5" key="3">
    <citation type="submission" date="2024-08" db="EMBL/GenBank/DDBJ databases">
        <authorList>
            <person name="Wei W."/>
        </authorList>
    </citation>
    <scope>NUCLEOTIDE SEQUENCE [LARGE SCALE GENOMIC DNA]</scope>
    <source>
        <strain evidence="3 5">XU2</strain>
    </source>
</reference>
<dbReference type="Proteomes" id="UP001570846">
    <property type="component" value="Unassembled WGS sequence"/>
</dbReference>
<evidence type="ECO:0000313" key="4">
    <source>
        <dbReference type="Proteomes" id="UP000323866"/>
    </source>
</evidence>